<dbReference type="Proteomes" id="UP000006727">
    <property type="component" value="Chromosome 16"/>
</dbReference>
<keyword evidence="3" id="KW-1185">Reference proteome</keyword>
<evidence type="ECO:0000313" key="3">
    <source>
        <dbReference type="Proteomes" id="UP000006727"/>
    </source>
</evidence>
<accession>A0A2K1J758</accession>
<dbReference type="EMBL" id="ABEU02000016">
    <property type="protein sequence ID" value="PNR37360.1"/>
    <property type="molecule type" value="Genomic_DNA"/>
</dbReference>
<evidence type="ECO:0000313" key="2">
    <source>
        <dbReference type="EnsemblPlants" id="PAC:32986098.CDS.1"/>
    </source>
</evidence>
<dbReference type="Gramene" id="Pp3c16_4693V3.1">
    <property type="protein sequence ID" value="PAC:32986098.CDS.1"/>
    <property type="gene ID" value="Pp3c16_4693"/>
</dbReference>
<organism evidence="1">
    <name type="scientific">Physcomitrium patens</name>
    <name type="common">Spreading-leaved earth moss</name>
    <name type="synonym">Physcomitrella patens</name>
    <dbReference type="NCBI Taxonomy" id="3218"/>
    <lineage>
        <taxon>Eukaryota</taxon>
        <taxon>Viridiplantae</taxon>
        <taxon>Streptophyta</taxon>
        <taxon>Embryophyta</taxon>
        <taxon>Bryophyta</taxon>
        <taxon>Bryophytina</taxon>
        <taxon>Bryopsida</taxon>
        <taxon>Funariidae</taxon>
        <taxon>Funariales</taxon>
        <taxon>Funariaceae</taxon>
        <taxon>Physcomitrium</taxon>
    </lineage>
</organism>
<evidence type="ECO:0000313" key="1">
    <source>
        <dbReference type="EMBL" id="PNR37360.1"/>
    </source>
</evidence>
<reference evidence="2" key="3">
    <citation type="submission" date="2020-12" db="UniProtKB">
        <authorList>
            <consortium name="EnsemblPlants"/>
        </authorList>
    </citation>
    <scope>IDENTIFICATION</scope>
</reference>
<reference evidence="1 3" key="2">
    <citation type="journal article" date="2018" name="Plant J.">
        <title>The Physcomitrella patens chromosome-scale assembly reveals moss genome structure and evolution.</title>
        <authorList>
            <person name="Lang D."/>
            <person name="Ullrich K.K."/>
            <person name="Murat F."/>
            <person name="Fuchs J."/>
            <person name="Jenkins J."/>
            <person name="Haas F.B."/>
            <person name="Piednoel M."/>
            <person name="Gundlach H."/>
            <person name="Van Bel M."/>
            <person name="Meyberg R."/>
            <person name="Vives C."/>
            <person name="Morata J."/>
            <person name="Symeonidi A."/>
            <person name="Hiss M."/>
            <person name="Muchero W."/>
            <person name="Kamisugi Y."/>
            <person name="Saleh O."/>
            <person name="Blanc G."/>
            <person name="Decker E.L."/>
            <person name="van Gessel N."/>
            <person name="Grimwood J."/>
            <person name="Hayes R.D."/>
            <person name="Graham S.W."/>
            <person name="Gunter L.E."/>
            <person name="McDaniel S.F."/>
            <person name="Hoernstein S.N.W."/>
            <person name="Larsson A."/>
            <person name="Li F.W."/>
            <person name="Perroud P.F."/>
            <person name="Phillips J."/>
            <person name="Ranjan P."/>
            <person name="Rokshar D.S."/>
            <person name="Rothfels C.J."/>
            <person name="Schneider L."/>
            <person name="Shu S."/>
            <person name="Stevenson D.W."/>
            <person name="Thummler F."/>
            <person name="Tillich M."/>
            <person name="Villarreal Aguilar J.C."/>
            <person name="Widiez T."/>
            <person name="Wong G.K."/>
            <person name="Wymore A."/>
            <person name="Zhang Y."/>
            <person name="Zimmer A.D."/>
            <person name="Quatrano R.S."/>
            <person name="Mayer K.F.X."/>
            <person name="Goodstein D."/>
            <person name="Casacuberta J.M."/>
            <person name="Vandepoele K."/>
            <person name="Reski R."/>
            <person name="Cuming A.C."/>
            <person name="Tuskan G.A."/>
            <person name="Maumus F."/>
            <person name="Salse J."/>
            <person name="Schmutz J."/>
            <person name="Rensing S.A."/>
        </authorList>
    </citation>
    <scope>NUCLEOTIDE SEQUENCE [LARGE SCALE GENOMIC DNA]</scope>
    <source>
        <strain evidence="2 3">cv. Gransden 2004</strain>
    </source>
</reference>
<gene>
    <name evidence="1" type="ORF">PHYPA_020468</name>
</gene>
<dbReference type="AlphaFoldDB" id="A0A2K1J758"/>
<protein>
    <submittedName>
        <fullName evidence="1 2">Uncharacterized protein</fullName>
    </submittedName>
</protein>
<dbReference type="EnsemblPlants" id="Pp3c16_4693V3.1">
    <property type="protein sequence ID" value="PAC:32986098.CDS.1"/>
    <property type="gene ID" value="Pp3c16_4693"/>
</dbReference>
<reference evidence="1 3" key="1">
    <citation type="journal article" date="2008" name="Science">
        <title>The Physcomitrella genome reveals evolutionary insights into the conquest of land by plants.</title>
        <authorList>
            <person name="Rensing S."/>
            <person name="Lang D."/>
            <person name="Zimmer A."/>
            <person name="Terry A."/>
            <person name="Salamov A."/>
            <person name="Shapiro H."/>
            <person name="Nishiyama T."/>
            <person name="Perroud P.-F."/>
            <person name="Lindquist E."/>
            <person name="Kamisugi Y."/>
            <person name="Tanahashi T."/>
            <person name="Sakakibara K."/>
            <person name="Fujita T."/>
            <person name="Oishi K."/>
            <person name="Shin-I T."/>
            <person name="Kuroki Y."/>
            <person name="Toyoda A."/>
            <person name="Suzuki Y."/>
            <person name="Hashimoto A."/>
            <person name="Yamaguchi K."/>
            <person name="Sugano A."/>
            <person name="Kohara Y."/>
            <person name="Fujiyama A."/>
            <person name="Anterola A."/>
            <person name="Aoki S."/>
            <person name="Ashton N."/>
            <person name="Barbazuk W.B."/>
            <person name="Barker E."/>
            <person name="Bennetzen J."/>
            <person name="Bezanilla M."/>
            <person name="Blankenship R."/>
            <person name="Cho S.H."/>
            <person name="Dutcher S."/>
            <person name="Estelle M."/>
            <person name="Fawcett J.A."/>
            <person name="Gundlach H."/>
            <person name="Hanada K."/>
            <person name="Heyl A."/>
            <person name="Hicks K.A."/>
            <person name="Hugh J."/>
            <person name="Lohr M."/>
            <person name="Mayer K."/>
            <person name="Melkozernov A."/>
            <person name="Murata T."/>
            <person name="Nelson D."/>
            <person name="Pils B."/>
            <person name="Prigge M."/>
            <person name="Reiss B."/>
            <person name="Renner T."/>
            <person name="Rombauts S."/>
            <person name="Rushton P."/>
            <person name="Sanderfoot A."/>
            <person name="Schween G."/>
            <person name="Shiu S.-H."/>
            <person name="Stueber K."/>
            <person name="Theodoulou F.L."/>
            <person name="Tu H."/>
            <person name="Van de Peer Y."/>
            <person name="Verrier P.J."/>
            <person name="Waters E."/>
            <person name="Wood A."/>
            <person name="Yang L."/>
            <person name="Cove D."/>
            <person name="Cuming A."/>
            <person name="Hasebe M."/>
            <person name="Lucas S."/>
            <person name="Mishler D.B."/>
            <person name="Reski R."/>
            <person name="Grigoriev I."/>
            <person name="Quatrano R.S."/>
            <person name="Boore J.L."/>
        </authorList>
    </citation>
    <scope>NUCLEOTIDE SEQUENCE [LARGE SCALE GENOMIC DNA]</scope>
    <source>
        <strain evidence="2 3">cv. Gransden 2004</strain>
    </source>
</reference>
<dbReference type="InParanoid" id="A0A2K1J758"/>
<sequence>MKIKRRRTRMKRVMPQQVQRQSVCALTSSPSVKVTLQHRSAFTLRRLTVCFCYKALATLPRIQAVKETEWDGEGTGREKGTGGMVVSCLWKYACCCRQAGRHAGGQAEGERARER</sequence>
<proteinExistence type="predicted"/>
<name>A0A2K1J758_PHYPA</name>